<dbReference type="Pfam" id="PF14545">
    <property type="entry name" value="DBB"/>
    <property type="match status" value="1"/>
</dbReference>
<dbReference type="GO" id="GO:1990782">
    <property type="term" value="F:protein tyrosine kinase binding"/>
    <property type="evidence" value="ECO:0007669"/>
    <property type="project" value="TreeGrafter"/>
</dbReference>
<evidence type="ECO:0000259" key="9">
    <source>
        <dbReference type="PROSITE" id="PS51376"/>
    </source>
</evidence>
<dbReference type="AlphaFoldDB" id="A0A8T3D0F5"/>
<feature type="compositionally biased region" description="Basic and acidic residues" evidence="8">
    <location>
        <begin position="405"/>
        <end position="416"/>
    </location>
</feature>
<dbReference type="GO" id="GO:0007165">
    <property type="term" value="P:signal transduction"/>
    <property type="evidence" value="ECO:0007669"/>
    <property type="project" value="UniProtKB-ARBA"/>
</dbReference>
<dbReference type="GO" id="GO:0005102">
    <property type="term" value="F:signaling receptor binding"/>
    <property type="evidence" value="ECO:0007669"/>
    <property type="project" value="TreeGrafter"/>
</dbReference>
<comment type="caution">
    <text evidence="10">The sequence shown here is derived from an EMBL/GenBank/DDBJ whole genome shotgun (WGS) entry which is preliminary data.</text>
</comment>
<evidence type="ECO:0000313" key="10">
    <source>
        <dbReference type="EMBL" id="KAI1888315.1"/>
    </source>
</evidence>
<dbReference type="Gene3D" id="3.40.50.10140">
    <property type="entry name" value="Toll/interleukin-1 receptor homology (TIR) domain"/>
    <property type="match status" value="1"/>
</dbReference>
<dbReference type="Gene3D" id="1.25.40.20">
    <property type="entry name" value="Ankyrin repeat-containing domain"/>
    <property type="match status" value="1"/>
</dbReference>
<keyword evidence="4" id="KW-0040">ANK repeat</keyword>
<feature type="domain" description="DBB" evidence="9">
    <location>
        <begin position="174"/>
        <end position="306"/>
    </location>
</feature>
<dbReference type="GO" id="GO:0050869">
    <property type="term" value="P:negative regulation of B cell activation"/>
    <property type="evidence" value="ECO:0007669"/>
    <property type="project" value="TreeGrafter"/>
</dbReference>
<reference evidence="10" key="1">
    <citation type="submission" date="2021-01" db="EMBL/GenBank/DDBJ databases">
        <authorList>
            <person name="Zahm M."/>
            <person name="Roques C."/>
            <person name="Cabau C."/>
            <person name="Klopp C."/>
            <person name="Donnadieu C."/>
            <person name="Jouanno E."/>
            <person name="Lampietro C."/>
            <person name="Louis A."/>
            <person name="Herpin A."/>
            <person name="Echchiki A."/>
            <person name="Berthelot C."/>
            <person name="Parey E."/>
            <person name="Roest-Crollius H."/>
            <person name="Braasch I."/>
            <person name="Postlethwait J."/>
            <person name="Bobe J."/>
            <person name="Montfort J."/>
            <person name="Bouchez O."/>
            <person name="Begum T."/>
            <person name="Mejri S."/>
            <person name="Adams A."/>
            <person name="Chen W.-J."/>
            <person name="Guiguen Y."/>
        </authorList>
    </citation>
    <scope>NUCLEOTIDE SEQUENCE</scope>
    <source>
        <tissue evidence="10">Blood</tissue>
    </source>
</reference>
<dbReference type="Pfam" id="PF18567">
    <property type="entry name" value="TIR_3"/>
    <property type="match status" value="1"/>
</dbReference>
<dbReference type="Proteomes" id="UP000829720">
    <property type="component" value="Unassembled WGS sequence"/>
</dbReference>
<dbReference type="GO" id="GO:0042113">
    <property type="term" value="P:B cell activation"/>
    <property type="evidence" value="ECO:0007669"/>
    <property type="project" value="UniProtKB-KW"/>
</dbReference>
<dbReference type="SUPFAM" id="SSF48403">
    <property type="entry name" value="Ankyrin repeat"/>
    <property type="match status" value="1"/>
</dbReference>
<dbReference type="PANTHER" id="PTHR16267">
    <property type="entry name" value="BANK1/PIK3AP1 FAMILY MEMBER"/>
    <property type="match status" value="1"/>
</dbReference>
<comment type="subunit">
    <text evidence="6">Interacts with LYN, ITPR1 and ITPR2.</text>
</comment>
<dbReference type="PROSITE" id="PS51376">
    <property type="entry name" value="DBB"/>
    <property type="match status" value="1"/>
</dbReference>
<gene>
    <name evidence="10" type="ORF">AGOR_G00183750</name>
</gene>
<dbReference type="SMART" id="SM01282">
    <property type="entry name" value="DBB"/>
    <property type="match status" value="1"/>
</dbReference>
<evidence type="ECO:0000256" key="8">
    <source>
        <dbReference type="SAM" id="MobiDB-lite"/>
    </source>
</evidence>
<dbReference type="FunFam" id="3.40.50.10140:FF:000017">
    <property type="entry name" value="B cell scaffold protein with ankyrin repeats 1"/>
    <property type="match status" value="1"/>
</dbReference>
<dbReference type="OrthoDB" id="8192811at2759"/>
<keyword evidence="1" id="KW-0597">Phosphoprotein</keyword>
<evidence type="ECO:0000256" key="4">
    <source>
        <dbReference type="ARBA" id="ARBA00023043"/>
    </source>
</evidence>
<feature type="compositionally biased region" description="Acidic residues" evidence="8">
    <location>
        <begin position="417"/>
        <end position="428"/>
    </location>
</feature>
<proteinExistence type="predicted"/>
<dbReference type="InterPro" id="IPR041340">
    <property type="entry name" value="PIK3AP1_TIR"/>
</dbReference>
<evidence type="ECO:0000313" key="11">
    <source>
        <dbReference type="Proteomes" id="UP000829720"/>
    </source>
</evidence>
<keyword evidence="3" id="KW-0075">B-cell activation</keyword>
<dbReference type="GO" id="GO:0051898">
    <property type="term" value="P:negative regulation of phosphatidylinositol 3-kinase/protein kinase B signal transduction"/>
    <property type="evidence" value="ECO:0007669"/>
    <property type="project" value="TreeGrafter"/>
</dbReference>
<keyword evidence="2" id="KW-0677">Repeat</keyword>
<dbReference type="InterPro" id="IPR036770">
    <property type="entry name" value="Ankyrin_rpt-contain_sf"/>
</dbReference>
<name>A0A8T3D0F5_9TELE</name>
<dbReference type="InterPro" id="IPR017893">
    <property type="entry name" value="DBB_domain"/>
</dbReference>
<accession>A0A8T3D0F5</accession>
<dbReference type="InterPro" id="IPR035897">
    <property type="entry name" value="Toll_tir_struct_dom_sf"/>
</dbReference>
<evidence type="ECO:0000256" key="3">
    <source>
        <dbReference type="ARBA" id="ARBA00022936"/>
    </source>
</evidence>
<evidence type="ECO:0000256" key="5">
    <source>
        <dbReference type="ARBA" id="ARBA00054773"/>
    </source>
</evidence>
<feature type="region of interest" description="Disordered" evidence="8">
    <location>
        <begin position="399"/>
        <end position="434"/>
    </location>
</feature>
<dbReference type="EMBL" id="JAERUA010000017">
    <property type="protein sequence ID" value="KAI1888315.1"/>
    <property type="molecule type" value="Genomic_DNA"/>
</dbReference>
<evidence type="ECO:0000256" key="2">
    <source>
        <dbReference type="ARBA" id="ARBA00022737"/>
    </source>
</evidence>
<dbReference type="PANTHER" id="PTHR16267:SF13">
    <property type="entry name" value="B-CELL SCAFFOLD PROTEIN WITH ANKYRIN REPEATS"/>
    <property type="match status" value="1"/>
</dbReference>
<dbReference type="GO" id="GO:0051246">
    <property type="term" value="P:regulation of protein metabolic process"/>
    <property type="evidence" value="ECO:0007669"/>
    <property type="project" value="UniProtKB-ARBA"/>
</dbReference>
<evidence type="ECO:0000256" key="6">
    <source>
        <dbReference type="ARBA" id="ARBA00065779"/>
    </source>
</evidence>
<comment type="function">
    <text evidence="5">Involved in B-cell receptor (BCR)-induced Ca(2+) mobilization from intracellular stores. Promotes Lyn-mediated phosphorylation of IP3 receptors 1 and 2.</text>
</comment>
<evidence type="ECO:0000256" key="1">
    <source>
        <dbReference type="ARBA" id="ARBA00022553"/>
    </source>
</evidence>
<evidence type="ECO:0000256" key="7">
    <source>
        <dbReference type="ARBA" id="ARBA00069696"/>
    </source>
</evidence>
<dbReference type="InterPro" id="IPR052446">
    <property type="entry name" value="B-cell_PI3K-Signaling_Adptrs"/>
</dbReference>
<protein>
    <recommendedName>
        <fullName evidence="7">B-cell scaffold protein with ankyrin repeats</fullName>
    </recommendedName>
</protein>
<keyword evidence="11" id="KW-1185">Reference proteome</keyword>
<sequence length="624" mass="69272">MSSSAEDLLIIYEAEAEQWASYLRSIFADIVPEDGMCCYNIATVSSRKEDFLQLGSYRCKLLILSSGMLESLCQIRRFFLARVLRPAGSVVVLLCGVESLDPLLEVVPIGDGCLLISSEQDAHEYLTAVTEIIQRGAQTTVDASGLTVRMSGLELKQDKKLPAAAPPTRPPILVLPTRVPCENPGEVYILLRESVTGKDVEVEFQGKKQRTKVKPVIWNEQTLCVKAADFPVGTVAVTLYSGGAVRGKAELQYYSTMEEITLLLRKATDPLQFMLQAFQLSMPDQLDQLLTSSLMERMPTGGFQGLQPDPAHEGEVHSEDFPTLLHFAAQNGLLGVASVLLQCPGAEQALCITNCNGETPLMLAEKQGHTQLHVLLQETLNVSKGITSAEDTSIYEKMGSAANTRTEDSQEGRVSEEGEAEEQEEEDPYAPLGVNDEEYDTISTSSKAVIIANRPPAPTPRPETISKEDSTPFIAQVFQKKMSQGESDMLYSLPTKQARGRDSISSTYDTLVPSQPPGLEELIELQKQVKQGSLTMDEALERFSDWQRVQRGVDSIQQEKLRQLRASIINNREDDENVYDKINIIHHTPDVSECRRRSHPVETDFYSKPLKGQHSNFFWKADKR</sequence>
<organism evidence="10 11">
    <name type="scientific">Albula goreensis</name>
    <dbReference type="NCBI Taxonomy" id="1534307"/>
    <lineage>
        <taxon>Eukaryota</taxon>
        <taxon>Metazoa</taxon>
        <taxon>Chordata</taxon>
        <taxon>Craniata</taxon>
        <taxon>Vertebrata</taxon>
        <taxon>Euteleostomi</taxon>
        <taxon>Actinopterygii</taxon>
        <taxon>Neopterygii</taxon>
        <taxon>Teleostei</taxon>
        <taxon>Albuliformes</taxon>
        <taxon>Albulidae</taxon>
        <taxon>Albula</taxon>
    </lineage>
</organism>